<evidence type="ECO:0000313" key="1">
    <source>
        <dbReference type="EMBL" id="AZE49870.1"/>
    </source>
</evidence>
<dbReference type="Proteomes" id="UP000268048">
    <property type="component" value="Chromosome"/>
</dbReference>
<accession>A0A3G7TS03</accession>
<protein>
    <submittedName>
        <fullName evidence="1">Uncharacterized protein</fullName>
    </submittedName>
</protein>
<organism evidence="1 2">
    <name type="scientific">Pseudomonas chlororaphis</name>
    <dbReference type="NCBI Taxonomy" id="587753"/>
    <lineage>
        <taxon>Bacteria</taxon>
        <taxon>Pseudomonadati</taxon>
        <taxon>Pseudomonadota</taxon>
        <taxon>Gammaproteobacteria</taxon>
        <taxon>Pseudomonadales</taxon>
        <taxon>Pseudomonadaceae</taxon>
        <taxon>Pseudomonas</taxon>
    </lineage>
</organism>
<name>A0A3G7TS03_9PSED</name>
<sequence length="126" mass="14310">MQIAATLHDLGIRTHGTLDHLAPSIQLARAFLAERGESQLAEQVSALIEQHHKLRPYRQAHAASIEAFRQADTIDISLDLLNFGLPRPFIREVQARDPDQVSTGCWRASARQLLRTPLRPLPMFRW</sequence>
<evidence type="ECO:0000313" key="2">
    <source>
        <dbReference type="Proteomes" id="UP000268048"/>
    </source>
</evidence>
<dbReference type="EMBL" id="CP027753">
    <property type="protein sequence ID" value="AZE49870.1"/>
    <property type="molecule type" value="Genomic_DNA"/>
</dbReference>
<dbReference type="Gene3D" id="1.10.3210.10">
    <property type="entry name" value="Hypothetical protein af1432"/>
    <property type="match status" value="1"/>
</dbReference>
<dbReference type="AlphaFoldDB" id="A0A3G7TS03"/>
<dbReference type="SUPFAM" id="SSF109604">
    <property type="entry name" value="HD-domain/PDEase-like"/>
    <property type="match status" value="1"/>
</dbReference>
<gene>
    <name evidence="1" type="ORF">C4K04_4205</name>
</gene>
<reference evidence="1 2" key="1">
    <citation type="submission" date="2018-03" db="EMBL/GenBank/DDBJ databases">
        <title>Diversity of phytobeneficial traits revealed by whole-genome analysis of worldwide-isolated phenazine-producing Pseudomonas spp.</title>
        <authorList>
            <person name="Biessy A."/>
            <person name="Novinscak A."/>
            <person name="Blom J."/>
            <person name="Leger G."/>
            <person name="Thomashow L.S."/>
            <person name="Cazorla F.M."/>
            <person name="Josic D."/>
            <person name="Filion M."/>
        </authorList>
    </citation>
    <scope>NUCLEOTIDE SEQUENCE [LARGE SCALE GENOMIC DNA]</scope>
    <source>
        <strain evidence="1 2">B25</strain>
    </source>
</reference>
<dbReference type="RefSeq" id="WP_124321464.1">
    <property type="nucleotide sequence ID" value="NZ_CP027753.1"/>
</dbReference>
<proteinExistence type="predicted"/>